<dbReference type="InterPro" id="IPR036397">
    <property type="entry name" value="RNaseH_sf"/>
</dbReference>
<name>A0ABQ9INV5_9NEOP</name>
<evidence type="ECO:0000313" key="3">
    <source>
        <dbReference type="EMBL" id="KAJ8897850.1"/>
    </source>
</evidence>
<protein>
    <submittedName>
        <fullName evidence="3">Uncharacterized protein</fullName>
    </submittedName>
</protein>
<dbReference type="Proteomes" id="UP001159363">
    <property type="component" value="Chromosome 1"/>
</dbReference>
<dbReference type="EMBL" id="JARBHB010000001">
    <property type="protein sequence ID" value="KAJ8897850.1"/>
    <property type="molecule type" value="Genomic_DNA"/>
</dbReference>
<feature type="region of interest" description="Disordered" evidence="1">
    <location>
        <begin position="406"/>
        <end position="456"/>
    </location>
</feature>
<feature type="compositionally biased region" description="Basic and acidic residues" evidence="1">
    <location>
        <begin position="417"/>
        <end position="433"/>
    </location>
</feature>
<accession>A0ABQ9INV5</accession>
<feature type="region of interest" description="Disordered" evidence="1">
    <location>
        <begin position="178"/>
        <end position="209"/>
    </location>
</feature>
<evidence type="ECO:0000313" key="4">
    <source>
        <dbReference type="Proteomes" id="UP001159363"/>
    </source>
</evidence>
<keyword evidence="4" id="KW-1185">Reference proteome</keyword>
<keyword evidence="2" id="KW-0732">Signal</keyword>
<dbReference type="Gene3D" id="3.30.420.10">
    <property type="entry name" value="Ribonuclease H-like superfamily/Ribonuclease H"/>
    <property type="match status" value="2"/>
</dbReference>
<comment type="caution">
    <text evidence="3">The sequence shown here is derived from an EMBL/GenBank/DDBJ whole genome shotgun (WGS) entry which is preliminary data.</text>
</comment>
<feature type="compositionally biased region" description="Basic residues" evidence="1">
    <location>
        <begin position="434"/>
        <end position="449"/>
    </location>
</feature>
<reference evidence="3 4" key="1">
    <citation type="submission" date="2023-02" db="EMBL/GenBank/DDBJ databases">
        <title>LHISI_Scaffold_Assembly.</title>
        <authorList>
            <person name="Stuart O.P."/>
            <person name="Cleave R."/>
            <person name="Magrath M.J.L."/>
            <person name="Mikheyev A.S."/>
        </authorList>
    </citation>
    <scope>NUCLEOTIDE SEQUENCE [LARGE SCALE GENOMIC DNA]</scope>
    <source>
        <strain evidence="3">Daus_M_001</strain>
        <tissue evidence="3">Leg muscle</tissue>
    </source>
</reference>
<evidence type="ECO:0000256" key="1">
    <source>
        <dbReference type="SAM" id="MobiDB-lite"/>
    </source>
</evidence>
<feature type="signal peptide" evidence="2">
    <location>
        <begin position="1"/>
        <end position="17"/>
    </location>
</feature>
<sequence>MLHLLPFLAGIPGAIFLQDNARPQTAGVAQDCLRHVQTLPYPNCSPDISPWSNCSPDMYPWPNCSPGMSPWPNCSPDMHPLPNCSPDMSPWPNCSPDMYPWPNCSLDMSPIEHLKRQLPPCHNIWDSEHTILQLWTRLPQDNIRRMLDFMPDRVAACIAKQGKGGGIYEPVDRNAGSCGPRSELRAHSDPLHPSATRARRSPGRPAPAARSAETLVGALQSGACVGRAFLALELHSPIHLSRRNYFNARPLCWYTLHARPVECSQDVALIGNAFSEHPTIAIYCSRGRSSVVVRLLASHLGELGSTPGWVAPGCGNRARRCRWSASFLGDLPFPPPMYSGAAPYSHRSISSRHGRIHHCPCIGHNRGRLAHSTLTASSWERLIRPGGDRCAAVEYCRNERARETGDLRENPLTSGIIRHDSHIRERPRQESKSVRKAAKKQLTRDKRRSGSPAQRSFALHCTPAVTSQSRGPIKFQNSTGTCTAPQTIGSLHPANQIANLNPRNRSSWKMENPLAGFFFEVLFQRLKKKERSSGCRAGVV</sequence>
<proteinExistence type="predicted"/>
<evidence type="ECO:0000256" key="2">
    <source>
        <dbReference type="SAM" id="SignalP"/>
    </source>
</evidence>
<organism evidence="3 4">
    <name type="scientific">Dryococelus australis</name>
    <dbReference type="NCBI Taxonomy" id="614101"/>
    <lineage>
        <taxon>Eukaryota</taxon>
        <taxon>Metazoa</taxon>
        <taxon>Ecdysozoa</taxon>
        <taxon>Arthropoda</taxon>
        <taxon>Hexapoda</taxon>
        <taxon>Insecta</taxon>
        <taxon>Pterygota</taxon>
        <taxon>Neoptera</taxon>
        <taxon>Polyneoptera</taxon>
        <taxon>Phasmatodea</taxon>
        <taxon>Verophasmatodea</taxon>
        <taxon>Anareolatae</taxon>
        <taxon>Phasmatidae</taxon>
        <taxon>Eurycanthinae</taxon>
        <taxon>Dryococelus</taxon>
    </lineage>
</organism>
<feature type="chain" id="PRO_5047009778" evidence="2">
    <location>
        <begin position="18"/>
        <end position="540"/>
    </location>
</feature>
<gene>
    <name evidence="3" type="ORF">PR048_003203</name>
</gene>